<evidence type="ECO:0000256" key="2">
    <source>
        <dbReference type="ARBA" id="ARBA00017589"/>
    </source>
</evidence>
<evidence type="ECO:0000313" key="6">
    <source>
        <dbReference type="Proteomes" id="UP000050795"/>
    </source>
</evidence>
<protein>
    <recommendedName>
        <fullName evidence="2">DNA polymerase delta subunit 3</fullName>
    </recommendedName>
</protein>
<proteinExistence type="predicted"/>
<dbReference type="GO" id="GO:0043625">
    <property type="term" value="C:delta DNA polymerase complex"/>
    <property type="evidence" value="ECO:0007669"/>
    <property type="project" value="InterPro"/>
</dbReference>
<dbReference type="Gene3D" id="3.90.1030.20">
    <property type="entry name" value="DNA polymerase delta, p66 (Cdc27) subunit, wHTH domain"/>
    <property type="match status" value="1"/>
</dbReference>
<dbReference type="PANTHER" id="PTHR17598:SF13">
    <property type="entry name" value="DNA POLYMERASE DELTA SUBUNIT 3"/>
    <property type="match status" value="1"/>
</dbReference>
<reference evidence="7 8" key="2">
    <citation type="submission" date="2023-11" db="UniProtKB">
        <authorList>
            <consortium name="WormBaseParasite"/>
        </authorList>
    </citation>
    <scope>IDENTIFICATION</scope>
</reference>
<dbReference type="WBParaSite" id="TREG1_68910.2">
    <property type="protein sequence ID" value="TREG1_68910.2"/>
    <property type="gene ID" value="TREG1_68910"/>
</dbReference>
<dbReference type="Proteomes" id="UP000050795">
    <property type="component" value="Unassembled WGS sequence"/>
</dbReference>
<evidence type="ECO:0000313" key="8">
    <source>
        <dbReference type="WBParaSite" id="TREG1_68910.2"/>
    </source>
</evidence>
<feature type="compositionally biased region" description="Acidic residues" evidence="5">
    <location>
        <begin position="250"/>
        <end position="259"/>
    </location>
</feature>
<evidence type="ECO:0000256" key="1">
    <source>
        <dbReference type="ARBA" id="ARBA00004123"/>
    </source>
</evidence>
<evidence type="ECO:0000256" key="3">
    <source>
        <dbReference type="ARBA" id="ARBA00022705"/>
    </source>
</evidence>
<feature type="compositionally biased region" description="Polar residues" evidence="5">
    <location>
        <begin position="444"/>
        <end position="456"/>
    </location>
</feature>
<name>A0AA85K9W1_TRIRE</name>
<evidence type="ECO:0000256" key="4">
    <source>
        <dbReference type="ARBA" id="ARBA00023242"/>
    </source>
</evidence>
<evidence type="ECO:0000256" key="5">
    <source>
        <dbReference type="SAM" id="MobiDB-lite"/>
    </source>
</evidence>
<keyword evidence="6" id="KW-1185">Reference proteome</keyword>
<keyword evidence="4" id="KW-0539">Nucleus</keyword>
<feature type="region of interest" description="Disordered" evidence="5">
    <location>
        <begin position="228"/>
        <end position="301"/>
    </location>
</feature>
<dbReference type="WBParaSite" id="TREG1_68910.5">
    <property type="protein sequence ID" value="TREG1_68910.5"/>
    <property type="gene ID" value="TREG1_68910"/>
</dbReference>
<dbReference type="GO" id="GO:1904161">
    <property type="term" value="P:DNA synthesis involved in UV-damage excision repair"/>
    <property type="evidence" value="ECO:0007669"/>
    <property type="project" value="TreeGrafter"/>
</dbReference>
<dbReference type="GO" id="GO:0003887">
    <property type="term" value="F:DNA-directed DNA polymerase activity"/>
    <property type="evidence" value="ECO:0007669"/>
    <property type="project" value="TreeGrafter"/>
</dbReference>
<dbReference type="PANTHER" id="PTHR17598">
    <property type="entry name" value="DNA POLYMERASE DELTA SUBUNIT 3"/>
    <property type="match status" value="1"/>
</dbReference>
<dbReference type="WBParaSite" id="TREG1_68910.4">
    <property type="protein sequence ID" value="TREG1_68910.4"/>
    <property type="gene ID" value="TREG1_68910"/>
</dbReference>
<feature type="region of interest" description="Disordered" evidence="5">
    <location>
        <begin position="313"/>
        <end position="356"/>
    </location>
</feature>
<sequence length="456" mass="51191">MEDQLLFENLDEKLEDENGFVTANWLSITFDLNINDSRRLMTSYIQARDNLSSVYLLTGISSQGDILVKLVNSEQLSLAEKSFSSAPKRVVYSIQRQKCKDSLSLACCNLLHDISESQLKRIISIPWEPSIKSSRTPFSCRQNQEITQEIIPKAVAKSGVPTIPKLSTTGRDEKIKTSDFKNFFTKAEKPVQQVNTVQKDVKPNNKIEVISKPVKVEKPKELVVIEEDEEEEFGAKNTLSAQKRKRVVIESEDEEENVENENRKYAGSVNSKANSQRDDQSTKKKQNPSNKDKGKVLVSDSETDSFIVESVKLEKSPKKMKKIDVEKVPSHSVNKPEVNLKSSQKPTEAARPNRIRHQVMKTFADEDGFMVTEKGWESASDDETSKPVATPNVDSAKDQKSQPNLPLKTDNSTSLTASPIIKQDKPIKQANKKNTNIKPAVKQASLSSFFKSNNTT</sequence>
<dbReference type="GO" id="GO:0006297">
    <property type="term" value="P:nucleotide-excision repair, DNA gap filling"/>
    <property type="evidence" value="ECO:0007669"/>
    <property type="project" value="TreeGrafter"/>
</dbReference>
<dbReference type="WBParaSite" id="TREG1_68910.3">
    <property type="protein sequence ID" value="TREG1_68910.3"/>
    <property type="gene ID" value="TREG1_68910"/>
</dbReference>
<evidence type="ECO:0000313" key="7">
    <source>
        <dbReference type="WBParaSite" id="TREG1_68910.1"/>
    </source>
</evidence>
<reference evidence="6" key="1">
    <citation type="submission" date="2022-06" db="EMBL/GenBank/DDBJ databases">
        <authorList>
            <person name="Berger JAMES D."/>
            <person name="Berger JAMES D."/>
        </authorList>
    </citation>
    <scope>NUCLEOTIDE SEQUENCE [LARGE SCALE GENOMIC DNA]</scope>
</reference>
<feature type="compositionally biased region" description="Basic and acidic residues" evidence="5">
    <location>
        <begin position="313"/>
        <end position="329"/>
    </location>
</feature>
<accession>A0AA85K9W1</accession>
<feature type="compositionally biased region" description="Polar residues" evidence="5">
    <location>
        <begin position="401"/>
        <end position="417"/>
    </location>
</feature>
<evidence type="ECO:0000313" key="9">
    <source>
        <dbReference type="WBParaSite" id="TREG1_68910.5"/>
    </source>
</evidence>
<dbReference type="AlphaFoldDB" id="A0AA85K9W1"/>
<dbReference type="WBParaSite" id="TREG1_68910.1">
    <property type="protein sequence ID" value="TREG1_68910.1"/>
    <property type="gene ID" value="TREG1_68910"/>
</dbReference>
<dbReference type="GO" id="GO:0006271">
    <property type="term" value="P:DNA strand elongation involved in DNA replication"/>
    <property type="evidence" value="ECO:0007669"/>
    <property type="project" value="TreeGrafter"/>
</dbReference>
<organism evidence="6 9">
    <name type="scientific">Trichobilharzia regenti</name>
    <name type="common">Nasal bird schistosome</name>
    <dbReference type="NCBI Taxonomy" id="157069"/>
    <lineage>
        <taxon>Eukaryota</taxon>
        <taxon>Metazoa</taxon>
        <taxon>Spiralia</taxon>
        <taxon>Lophotrochozoa</taxon>
        <taxon>Platyhelminthes</taxon>
        <taxon>Trematoda</taxon>
        <taxon>Digenea</taxon>
        <taxon>Strigeidida</taxon>
        <taxon>Schistosomatoidea</taxon>
        <taxon>Schistosomatidae</taxon>
        <taxon>Trichobilharzia</taxon>
    </lineage>
</organism>
<feature type="region of interest" description="Disordered" evidence="5">
    <location>
        <begin position="374"/>
        <end position="456"/>
    </location>
</feature>
<keyword evidence="3" id="KW-0235">DNA replication</keyword>
<dbReference type="InterPro" id="IPR041913">
    <property type="entry name" value="POLD3_sf"/>
</dbReference>
<dbReference type="InterPro" id="IPR019038">
    <property type="entry name" value="POLD3"/>
</dbReference>
<comment type="subcellular location">
    <subcellularLocation>
        <location evidence="1">Nucleus</location>
    </subcellularLocation>
</comment>
<dbReference type="Pfam" id="PF09507">
    <property type="entry name" value="CDC27"/>
    <property type="match status" value="1"/>
</dbReference>